<dbReference type="Proteomes" id="UP000198287">
    <property type="component" value="Unassembled WGS sequence"/>
</dbReference>
<evidence type="ECO:0000313" key="4">
    <source>
        <dbReference type="Proteomes" id="UP000198287"/>
    </source>
</evidence>
<feature type="region of interest" description="Disordered" evidence="1">
    <location>
        <begin position="155"/>
        <end position="212"/>
    </location>
</feature>
<accession>A0A226EDW5</accession>
<sequence>MNLFLCCNWKIFTLLIFVLISQSIAFRINKDTQTTPPKLIEKEPKPKFKPLNTPNILWEELFKEKFGSFIKNSSPTNTIPNSSKSFYQSQIFVTYIDGVSAGSFQTEDGDSIFFDYMDSSSDPANNFTLPIVFVVMQNVAAENCTVTNSVTMHQKGSHGNLQWETSVSSSSFGQQSSSQSQSNADDGFQNQNQQQQNGHGFGQGNNNNKSWTTFAPMKKFNTIFPTMKPFGQFQK</sequence>
<feature type="signal peptide" evidence="2">
    <location>
        <begin position="1"/>
        <end position="25"/>
    </location>
</feature>
<organism evidence="3 4">
    <name type="scientific">Folsomia candida</name>
    <name type="common">Springtail</name>
    <dbReference type="NCBI Taxonomy" id="158441"/>
    <lineage>
        <taxon>Eukaryota</taxon>
        <taxon>Metazoa</taxon>
        <taxon>Ecdysozoa</taxon>
        <taxon>Arthropoda</taxon>
        <taxon>Hexapoda</taxon>
        <taxon>Collembola</taxon>
        <taxon>Entomobryomorpha</taxon>
        <taxon>Isotomoidea</taxon>
        <taxon>Isotomidae</taxon>
        <taxon>Proisotominae</taxon>
        <taxon>Folsomia</taxon>
    </lineage>
</organism>
<evidence type="ECO:0000256" key="2">
    <source>
        <dbReference type="SAM" id="SignalP"/>
    </source>
</evidence>
<comment type="caution">
    <text evidence="3">The sequence shown here is derived from an EMBL/GenBank/DDBJ whole genome shotgun (WGS) entry which is preliminary data.</text>
</comment>
<dbReference type="EMBL" id="LNIX01000004">
    <property type="protein sequence ID" value="OXA55428.1"/>
    <property type="molecule type" value="Genomic_DNA"/>
</dbReference>
<protein>
    <submittedName>
        <fullName evidence="3">Uncharacterized protein</fullName>
    </submittedName>
</protein>
<feature type="compositionally biased region" description="Low complexity" evidence="1">
    <location>
        <begin position="166"/>
        <end position="208"/>
    </location>
</feature>
<keyword evidence="4" id="KW-1185">Reference proteome</keyword>
<feature type="compositionally biased region" description="Polar residues" evidence="1">
    <location>
        <begin position="155"/>
        <end position="165"/>
    </location>
</feature>
<evidence type="ECO:0000313" key="3">
    <source>
        <dbReference type="EMBL" id="OXA55428.1"/>
    </source>
</evidence>
<keyword evidence="2" id="KW-0732">Signal</keyword>
<evidence type="ECO:0000256" key="1">
    <source>
        <dbReference type="SAM" id="MobiDB-lite"/>
    </source>
</evidence>
<dbReference type="AlphaFoldDB" id="A0A226EDW5"/>
<reference evidence="3 4" key="1">
    <citation type="submission" date="2015-12" db="EMBL/GenBank/DDBJ databases">
        <title>The genome of Folsomia candida.</title>
        <authorList>
            <person name="Faddeeva A."/>
            <person name="Derks M.F."/>
            <person name="Anvar Y."/>
            <person name="Smit S."/>
            <person name="Van Straalen N."/>
            <person name="Roelofs D."/>
        </authorList>
    </citation>
    <scope>NUCLEOTIDE SEQUENCE [LARGE SCALE GENOMIC DNA]</scope>
    <source>
        <strain evidence="3 4">VU population</strain>
        <tissue evidence="3">Whole body</tissue>
    </source>
</reference>
<feature type="chain" id="PRO_5012375443" evidence="2">
    <location>
        <begin position="26"/>
        <end position="235"/>
    </location>
</feature>
<name>A0A226EDW5_FOLCA</name>
<proteinExistence type="predicted"/>
<gene>
    <name evidence="3" type="ORF">Fcan01_09212</name>
</gene>